<evidence type="ECO:0000256" key="1">
    <source>
        <dbReference type="SAM" id="MobiDB-lite"/>
    </source>
</evidence>
<dbReference type="EMBL" id="JAGGKV010000008">
    <property type="protein sequence ID" value="MBP1964268.1"/>
    <property type="molecule type" value="Genomic_DNA"/>
</dbReference>
<evidence type="ECO:0000313" key="3">
    <source>
        <dbReference type="EMBL" id="MBP1964268.1"/>
    </source>
</evidence>
<feature type="transmembrane region" description="Helical" evidence="2">
    <location>
        <begin position="167"/>
        <end position="187"/>
    </location>
</feature>
<sequence>MESLRSNETKTMLSKVPEVTIYFWIIKILCTTVGETAADFLNVNLGFGLTGTSIVMGILLFVTLFFQFRAQKYMPSLYWLTVVLISIFGTLVTDNLTDNMGISLEVSTTVFSIVLILIFALWYAKEKTLSIHSIFTKRRETFYWLTILFTFALGTAAGDLMAESLGLGYLVTGSIVCAVIACVTAAWRLGLNAVLAFWIAYIMTRPLGASLGDLLSQPQEFGGLGLGATATSIIFLLAILLIIIFLSITKRDLVASSTKPTTNTKGIVIVWQVVIVVGVLMLAAGTGYYLRHTSLQETLQQGDSSIQAGSSGSGPQASQQVGSSGAVTQASPLGDLSSFKKIAEDTQNLVNAGNMSGAKSRVDDLEHSWDNAEARLKPMNKKKWTEVDDAIDKVLRQVRAVHQDAEACKAALESLIALTS</sequence>
<feature type="region of interest" description="Disordered" evidence="1">
    <location>
        <begin position="301"/>
        <end position="328"/>
    </location>
</feature>
<feature type="transmembrane region" description="Helical" evidence="2">
    <location>
        <begin position="47"/>
        <end position="66"/>
    </location>
</feature>
<feature type="transmembrane region" description="Helical" evidence="2">
    <location>
        <begin position="194"/>
        <end position="212"/>
    </location>
</feature>
<feature type="transmembrane region" description="Helical" evidence="2">
    <location>
        <begin position="267"/>
        <end position="290"/>
    </location>
</feature>
<feature type="transmembrane region" description="Helical" evidence="2">
    <location>
        <begin position="224"/>
        <end position="246"/>
    </location>
</feature>
<accession>A0ABS4I0D9</accession>
<dbReference type="Pfam" id="PF03988">
    <property type="entry name" value="DUF347"/>
    <property type="match status" value="4"/>
</dbReference>
<name>A0ABS4I0D9_9BACL</name>
<dbReference type="RefSeq" id="WP_167060010.1">
    <property type="nucleotide sequence ID" value="NZ_JAAOZR010000023.1"/>
</dbReference>
<dbReference type="Proteomes" id="UP001519344">
    <property type="component" value="Unassembled WGS sequence"/>
</dbReference>
<keyword evidence="2" id="KW-0472">Membrane</keyword>
<organism evidence="3 4">
    <name type="scientific">Paenibacillus aceris</name>
    <dbReference type="NCBI Taxonomy" id="869555"/>
    <lineage>
        <taxon>Bacteria</taxon>
        <taxon>Bacillati</taxon>
        <taxon>Bacillota</taxon>
        <taxon>Bacilli</taxon>
        <taxon>Bacillales</taxon>
        <taxon>Paenibacillaceae</taxon>
        <taxon>Paenibacillus</taxon>
    </lineage>
</organism>
<feature type="transmembrane region" description="Helical" evidence="2">
    <location>
        <begin position="142"/>
        <end position="161"/>
    </location>
</feature>
<keyword evidence="2" id="KW-1133">Transmembrane helix</keyword>
<comment type="caution">
    <text evidence="3">The sequence shown here is derived from an EMBL/GenBank/DDBJ whole genome shotgun (WGS) entry which is preliminary data.</text>
</comment>
<feature type="compositionally biased region" description="Low complexity" evidence="1">
    <location>
        <begin position="301"/>
        <end position="326"/>
    </location>
</feature>
<gene>
    <name evidence="3" type="ORF">J2Z65_003491</name>
</gene>
<evidence type="ECO:0000256" key="2">
    <source>
        <dbReference type="SAM" id="Phobius"/>
    </source>
</evidence>
<feature type="transmembrane region" description="Helical" evidence="2">
    <location>
        <begin position="102"/>
        <end position="122"/>
    </location>
</feature>
<keyword evidence="4" id="KW-1185">Reference proteome</keyword>
<keyword evidence="2" id="KW-0812">Transmembrane</keyword>
<feature type="transmembrane region" description="Helical" evidence="2">
    <location>
        <begin position="78"/>
        <end position="96"/>
    </location>
</feature>
<dbReference type="InterPro" id="IPR007136">
    <property type="entry name" value="DUF347"/>
</dbReference>
<evidence type="ECO:0000313" key="4">
    <source>
        <dbReference type="Proteomes" id="UP001519344"/>
    </source>
</evidence>
<reference evidence="3 4" key="1">
    <citation type="submission" date="2021-03" db="EMBL/GenBank/DDBJ databases">
        <title>Genomic Encyclopedia of Type Strains, Phase IV (KMG-IV): sequencing the most valuable type-strain genomes for metagenomic binning, comparative biology and taxonomic classification.</title>
        <authorList>
            <person name="Goeker M."/>
        </authorList>
    </citation>
    <scope>NUCLEOTIDE SEQUENCE [LARGE SCALE GENOMIC DNA]</scope>
    <source>
        <strain evidence="3 4">DSM 24950</strain>
    </source>
</reference>
<proteinExistence type="predicted"/>
<feature type="transmembrane region" description="Helical" evidence="2">
    <location>
        <begin position="21"/>
        <end position="41"/>
    </location>
</feature>
<protein>
    <submittedName>
        <fullName evidence="3">Membrane-anchored protein</fullName>
    </submittedName>
</protein>